<evidence type="ECO:0000313" key="2">
    <source>
        <dbReference type="Proteomes" id="UP000018130"/>
    </source>
</evidence>
<name>T2JQF9_CROWT</name>
<protein>
    <submittedName>
        <fullName evidence="1">Uncharacterized protein</fullName>
    </submittedName>
</protein>
<evidence type="ECO:0000313" key="1">
    <source>
        <dbReference type="EMBL" id="CCQ68103.1"/>
    </source>
</evidence>
<accession>T2JQF9</accession>
<reference evidence="1 2" key="2">
    <citation type="submission" date="2013-09" db="EMBL/GenBank/DDBJ databases">
        <title>Whole genome comparison of six Crocosphaera watsonii strains with differing phenotypes.</title>
        <authorList>
            <person name="Bench S.R."/>
            <person name="Heller P."/>
            <person name="Frank I."/>
            <person name="Arciniega M."/>
            <person name="Shilova I.N."/>
            <person name="Zehr J.P."/>
        </authorList>
    </citation>
    <scope>NUCLEOTIDE SEQUENCE [LARGE SCALE GENOMIC DNA]</scope>
    <source>
        <strain evidence="1 2">WH 0402</strain>
    </source>
</reference>
<comment type="caution">
    <text evidence="1">The sequence shown here is derived from an EMBL/GenBank/DDBJ whole genome shotgun (WGS) entry which is preliminary data.</text>
</comment>
<dbReference type="AlphaFoldDB" id="T2JQF9"/>
<dbReference type="EMBL" id="CAQN01000696">
    <property type="protein sequence ID" value="CCQ68103.1"/>
    <property type="molecule type" value="Genomic_DNA"/>
</dbReference>
<gene>
    <name evidence="1" type="ORF">CWATWH0402_6094</name>
</gene>
<organism evidence="1 2">
    <name type="scientific">Crocosphaera watsonii WH 0402</name>
    <dbReference type="NCBI Taxonomy" id="1284629"/>
    <lineage>
        <taxon>Bacteria</taxon>
        <taxon>Bacillati</taxon>
        <taxon>Cyanobacteriota</taxon>
        <taxon>Cyanophyceae</taxon>
        <taxon>Oscillatoriophycideae</taxon>
        <taxon>Chroococcales</taxon>
        <taxon>Aphanothecaceae</taxon>
        <taxon>Crocosphaera</taxon>
    </lineage>
</organism>
<proteinExistence type="predicted"/>
<dbReference type="Proteomes" id="UP000018130">
    <property type="component" value="Unassembled WGS sequence"/>
</dbReference>
<sequence length="42" mass="4725">MNHIITVSNNIEGKGETEDNKYRIQKAGAYKNRGLLPIDHGE</sequence>
<reference evidence="1 2" key="1">
    <citation type="submission" date="2013-01" db="EMBL/GenBank/DDBJ databases">
        <authorList>
            <person name="Bench S."/>
        </authorList>
    </citation>
    <scope>NUCLEOTIDE SEQUENCE [LARGE SCALE GENOMIC DNA]</scope>
    <source>
        <strain evidence="1 2">WH 0402</strain>
    </source>
</reference>